<dbReference type="PANTHER" id="PTHR12059">
    <property type="entry name" value="RIBOSOMAL PROTEIN L23-RELATED"/>
    <property type="match status" value="1"/>
</dbReference>
<dbReference type="Pfam" id="PF00276">
    <property type="entry name" value="Ribosomal_L23"/>
    <property type="match status" value="1"/>
</dbReference>
<dbReference type="OrthoDB" id="275582at2759"/>
<evidence type="ECO:0000256" key="4">
    <source>
        <dbReference type="ARBA" id="ARBA00039977"/>
    </source>
</evidence>
<feature type="coiled-coil region" evidence="6">
    <location>
        <begin position="64"/>
        <end position="91"/>
    </location>
</feature>
<dbReference type="GO" id="GO:0005762">
    <property type="term" value="C:mitochondrial large ribosomal subunit"/>
    <property type="evidence" value="ECO:0007669"/>
    <property type="project" value="TreeGrafter"/>
</dbReference>
<protein>
    <recommendedName>
        <fullName evidence="4">Large ribosomal subunit protein uL23m</fullName>
    </recommendedName>
    <alternativeName>
        <fullName evidence="5">39S ribosomal protein L23, mitochondrial</fullName>
    </alternativeName>
</protein>
<keyword evidence="3" id="KW-0687">Ribonucleoprotein</keyword>
<reference evidence="7 8" key="1">
    <citation type="journal article" date="2019" name="Commun. Biol.">
        <title>The bagworm genome reveals a unique fibroin gene that provides high tensile strength.</title>
        <authorList>
            <person name="Kono N."/>
            <person name="Nakamura H."/>
            <person name="Ohtoshi R."/>
            <person name="Tomita M."/>
            <person name="Numata K."/>
            <person name="Arakawa K."/>
        </authorList>
    </citation>
    <scope>NUCLEOTIDE SEQUENCE [LARGE SCALE GENOMIC DNA]</scope>
</reference>
<dbReference type="EMBL" id="BGZK01000027">
    <property type="protein sequence ID" value="GBP07704.1"/>
    <property type="molecule type" value="Genomic_DNA"/>
</dbReference>
<dbReference type="InterPro" id="IPR012677">
    <property type="entry name" value="Nucleotide-bd_a/b_plait_sf"/>
</dbReference>
<dbReference type="GO" id="GO:0003735">
    <property type="term" value="F:structural constituent of ribosome"/>
    <property type="evidence" value="ECO:0007669"/>
    <property type="project" value="InterPro"/>
</dbReference>
<dbReference type="GO" id="GO:0032543">
    <property type="term" value="P:mitochondrial translation"/>
    <property type="evidence" value="ECO:0007669"/>
    <property type="project" value="TreeGrafter"/>
</dbReference>
<organism evidence="7 8">
    <name type="scientific">Eumeta variegata</name>
    <name type="common">Bagworm moth</name>
    <name type="synonym">Eumeta japonica</name>
    <dbReference type="NCBI Taxonomy" id="151549"/>
    <lineage>
        <taxon>Eukaryota</taxon>
        <taxon>Metazoa</taxon>
        <taxon>Ecdysozoa</taxon>
        <taxon>Arthropoda</taxon>
        <taxon>Hexapoda</taxon>
        <taxon>Insecta</taxon>
        <taxon>Pterygota</taxon>
        <taxon>Neoptera</taxon>
        <taxon>Endopterygota</taxon>
        <taxon>Lepidoptera</taxon>
        <taxon>Glossata</taxon>
        <taxon>Ditrysia</taxon>
        <taxon>Tineoidea</taxon>
        <taxon>Psychidae</taxon>
        <taxon>Oiketicinae</taxon>
        <taxon>Eumeta</taxon>
    </lineage>
</organism>
<dbReference type="PANTHER" id="PTHR12059:SF5">
    <property type="entry name" value="LARGE RIBOSOMAL SUBUNIT PROTEIN UL23M"/>
    <property type="match status" value="1"/>
</dbReference>
<dbReference type="SUPFAM" id="SSF54189">
    <property type="entry name" value="Ribosomal proteins S24e, L23 and L15e"/>
    <property type="match status" value="1"/>
</dbReference>
<evidence type="ECO:0000256" key="5">
    <source>
        <dbReference type="ARBA" id="ARBA00041375"/>
    </source>
</evidence>
<gene>
    <name evidence="7" type="primary">mRpL23</name>
    <name evidence="7" type="ORF">EVAR_2812_1</name>
</gene>
<keyword evidence="8" id="KW-1185">Reference proteome</keyword>
<dbReference type="STRING" id="151549.A0A4C1T0P9"/>
<dbReference type="Proteomes" id="UP000299102">
    <property type="component" value="Unassembled WGS sequence"/>
</dbReference>
<dbReference type="InterPro" id="IPR013025">
    <property type="entry name" value="Ribosomal_uL23-like"/>
</dbReference>
<sequence>MTKYDIQNYLEKIYKVPVADVRTRIALGKFRRDPGKGYIIKDDDIKYAYVKLPKHMTFEFPDIFENKEDEDDEHSKEMEEAKKNFQNYIEKNKDRPDLPGHRDFQENSLEMAVNVVKVNKCCIQAAGSVSATVQRAEWSHQTFSQKISH</sequence>
<proteinExistence type="inferred from homology"/>
<evidence type="ECO:0000313" key="7">
    <source>
        <dbReference type="EMBL" id="GBP07704.1"/>
    </source>
</evidence>
<evidence type="ECO:0000256" key="3">
    <source>
        <dbReference type="ARBA" id="ARBA00023274"/>
    </source>
</evidence>
<comment type="caution">
    <text evidence="7">The sequence shown here is derived from an EMBL/GenBank/DDBJ whole genome shotgun (WGS) entry which is preliminary data.</text>
</comment>
<accession>A0A4C1T0P9</accession>
<keyword evidence="6" id="KW-0175">Coiled coil</keyword>
<name>A0A4C1T0P9_EUMVA</name>
<keyword evidence="2 7" id="KW-0689">Ribosomal protein</keyword>
<evidence type="ECO:0000256" key="2">
    <source>
        <dbReference type="ARBA" id="ARBA00022980"/>
    </source>
</evidence>
<evidence type="ECO:0000256" key="1">
    <source>
        <dbReference type="ARBA" id="ARBA00006700"/>
    </source>
</evidence>
<evidence type="ECO:0000256" key="6">
    <source>
        <dbReference type="SAM" id="Coils"/>
    </source>
</evidence>
<dbReference type="Gene3D" id="3.30.70.330">
    <property type="match status" value="1"/>
</dbReference>
<dbReference type="AlphaFoldDB" id="A0A4C1T0P9"/>
<comment type="similarity">
    <text evidence="1">Belongs to the universal ribosomal protein uL23 family.</text>
</comment>
<dbReference type="InterPro" id="IPR012678">
    <property type="entry name" value="Ribosomal_uL23/eL15/eS24_sf"/>
</dbReference>
<evidence type="ECO:0000313" key="8">
    <source>
        <dbReference type="Proteomes" id="UP000299102"/>
    </source>
</evidence>